<comment type="similarity">
    <text evidence="2">Belongs to the ATPase epsilon chain family.</text>
</comment>
<evidence type="ECO:0000256" key="10">
    <source>
        <dbReference type="ARBA" id="ARBA00023136"/>
    </source>
</evidence>
<dbReference type="InterPro" id="IPR020546">
    <property type="entry name" value="ATP_synth_F1_dsu/esu_N"/>
</dbReference>
<feature type="coiled-coil region" evidence="18">
    <location>
        <begin position="123"/>
        <end position="150"/>
    </location>
</feature>
<evidence type="ECO:0000256" key="5">
    <source>
        <dbReference type="ARBA" id="ARBA00022792"/>
    </source>
</evidence>
<evidence type="ECO:0000256" key="4">
    <source>
        <dbReference type="ARBA" id="ARBA00022781"/>
    </source>
</evidence>
<evidence type="ECO:0000256" key="6">
    <source>
        <dbReference type="ARBA" id="ARBA00022946"/>
    </source>
</evidence>
<evidence type="ECO:0000256" key="12">
    <source>
        <dbReference type="ARBA" id="ARBA00023310"/>
    </source>
</evidence>
<dbReference type="PANTHER" id="PTHR13822:SF7">
    <property type="entry name" value="ATP SYNTHASE SUBUNIT DELTA, MITOCHONDRIAL"/>
    <property type="match status" value="1"/>
</dbReference>
<dbReference type="Gene3D" id="2.60.15.10">
    <property type="entry name" value="F0F1 ATP synthase delta/epsilon subunit, N-terminal"/>
    <property type="match status" value="1"/>
</dbReference>
<gene>
    <name evidence="21" type="primary">LOC116294842</name>
</gene>
<dbReference type="InParanoid" id="A0A6P8HT25"/>
<evidence type="ECO:0000256" key="18">
    <source>
        <dbReference type="SAM" id="Coils"/>
    </source>
</evidence>
<dbReference type="GO" id="GO:0005743">
    <property type="term" value="C:mitochondrial inner membrane"/>
    <property type="evidence" value="ECO:0007669"/>
    <property type="project" value="UniProtKB-SubCell"/>
</dbReference>
<dbReference type="Proteomes" id="UP000515163">
    <property type="component" value="Unplaced"/>
</dbReference>
<evidence type="ECO:0000256" key="13">
    <source>
        <dbReference type="ARBA" id="ARBA00031669"/>
    </source>
</evidence>
<evidence type="ECO:0000313" key="21">
    <source>
        <dbReference type="RefSeq" id="XP_031558373.1"/>
    </source>
</evidence>
<evidence type="ECO:0000256" key="17">
    <source>
        <dbReference type="ARBA" id="ARBA00070799"/>
    </source>
</evidence>
<keyword evidence="11" id="KW-0139">CF(1)</keyword>
<accession>A0A6P8HT25</accession>
<dbReference type="Gene3D" id="1.20.5.440">
    <property type="entry name" value="ATP synthase delta/epsilon subunit, C-terminal domain"/>
    <property type="match status" value="1"/>
</dbReference>
<dbReference type="AlphaFoldDB" id="A0A6P8HT25"/>
<dbReference type="RefSeq" id="XP_031558373.1">
    <property type="nucleotide sequence ID" value="XM_031702513.1"/>
</dbReference>
<keyword evidence="9" id="KW-0496">Mitochondrion</keyword>
<evidence type="ECO:0000256" key="1">
    <source>
        <dbReference type="ARBA" id="ARBA00004273"/>
    </source>
</evidence>
<dbReference type="Pfam" id="PF02823">
    <property type="entry name" value="ATP-synt_DE_N"/>
    <property type="match status" value="1"/>
</dbReference>
<evidence type="ECO:0000256" key="16">
    <source>
        <dbReference type="ARBA" id="ARBA00062932"/>
    </source>
</evidence>
<evidence type="ECO:0000256" key="11">
    <source>
        <dbReference type="ARBA" id="ARBA00023196"/>
    </source>
</evidence>
<dbReference type="FunFam" id="2.60.15.10:FF:000004">
    <property type="entry name" value="ATP synthase subunit delta, mitochondrial"/>
    <property type="match status" value="1"/>
</dbReference>
<dbReference type="PANTHER" id="PTHR13822">
    <property type="entry name" value="ATP SYNTHASE DELTA/EPSILON CHAIN"/>
    <property type="match status" value="1"/>
</dbReference>
<keyword evidence="6" id="KW-0809">Transit peptide</keyword>
<name>A0A6P8HT25_ACTTE</name>
<keyword evidence="3" id="KW-0813">Transport</keyword>
<evidence type="ECO:0000256" key="2">
    <source>
        <dbReference type="ARBA" id="ARBA00005712"/>
    </source>
</evidence>
<dbReference type="NCBIfam" id="TIGR01216">
    <property type="entry name" value="ATP_synt_epsi"/>
    <property type="match status" value="1"/>
</dbReference>
<dbReference type="GO" id="GO:0045259">
    <property type="term" value="C:proton-transporting ATP synthase complex"/>
    <property type="evidence" value="ECO:0007669"/>
    <property type="project" value="UniProtKB-KW"/>
</dbReference>
<comment type="subcellular location">
    <subcellularLocation>
        <location evidence="1">Mitochondrion inner membrane</location>
    </subcellularLocation>
</comment>
<dbReference type="FunCoup" id="A0A6P8HT25">
    <property type="interactions" value="1511"/>
</dbReference>
<proteinExistence type="inferred from homology"/>
<evidence type="ECO:0000259" key="19">
    <source>
        <dbReference type="Pfam" id="PF02823"/>
    </source>
</evidence>
<reference evidence="21" key="1">
    <citation type="submission" date="2025-08" db="UniProtKB">
        <authorList>
            <consortium name="RefSeq"/>
        </authorList>
    </citation>
    <scope>IDENTIFICATION</scope>
    <source>
        <tissue evidence="21">Tentacle</tissue>
    </source>
</reference>
<evidence type="ECO:0000313" key="20">
    <source>
        <dbReference type="Proteomes" id="UP000515163"/>
    </source>
</evidence>
<dbReference type="SUPFAM" id="SSF51344">
    <property type="entry name" value="Epsilon subunit of F1F0-ATP synthase N-terminal domain"/>
    <property type="match status" value="1"/>
</dbReference>
<dbReference type="SUPFAM" id="SSF46604">
    <property type="entry name" value="Epsilon subunit of F1F0-ATP synthase C-terminal domain"/>
    <property type="match status" value="1"/>
</dbReference>
<dbReference type="InterPro" id="IPR001469">
    <property type="entry name" value="ATP_synth_F1_dsu/esu"/>
</dbReference>
<dbReference type="FunFam" id="1.20.5.440:FF:000002">
    <property type="entry name" value="ATP synthase subunit delta, mitochondrial"/>
    <property type="match status" value="1"/>
</dbReference>
<evidence type="ECO:0000256" key="3">
    <source>
        <dbReference type="ARBA" id="ARBA00022448"/>
    </source>
</evidence>
<keyword evidence="20" id="KW-1185">Reference proteome</keyword>
<protein>
    <recommendedName>
        <fullName evidence="17">ATP synthase F(1) complex subunit delta, mitochondrial</fullName>
    </recommendedName>
    <alternativeName>
        <fullName evidence="14">ATP synthase F1 subunit delta</fullName>
    </alternativeName>
    <alternativeName>
        <fullName evidence="13">F-ATPase delta subunit</fullName>
    </alternativeName>
</protein>
<keyword evidence="5" id="KW-0999">Mitochondrion inner membrane</keyword>
<evidence type="ECO:0000256" key="8">
    <source>
        <dbReference type="ARBA" id="ARBA00023065"/>
    </source>
</evidence>
<dbReference type="InterPro" id="IPR036794">
    <property type="entry name" value="ATP_F1_dsu/esu_C_sf"/>
</dbReference>
<organism evidence="20 21">
    <name type="scientific">Actinia tenebrosa</name>
    <name type="common">Australian red waratah sea anemone</name>
    <dbReference type="NCBI Taxonomy" id="6105"/>
    <lineage>
        <taxon>Eukaryota</taxon>
        <taxon>Metazoa</taxon>
        <taxon>Cnidaria</taxon>
        <taxon>Anthozoa</taxon>
        <taxon>Hexacorallia</taxon>
        <taxon>Actiniaria</taxon>
        <taxon>Actiniidae</taxon>
        <taxon>Actinia</taxon>
    </lineage>
</organism>
<evidence type="ECO:0000256" key="15">
    <source>
        <dbReference type="ARBA" id="ARBA00056834"/>
    </source>
</evidence>
<dbReference type="KEGG" id="aten:116294842"/>
<feature type="domain" description="ATP synthase F1 complex delta/epsilon subunit N-terminal" evidence="19">
    <location>
        <begin position="35"/>
        <end position="115"/>
    </location>
</feature>
<dbReference type="GeneID" id="116294842"/>
<keyword evidence="10" id="KW-0472">Membrane</keyword>
<comment type="subunit">
    <text evidence="16">Component of the ATP synthase complex composed at least of ATP5F1A/subunit alpha, ATP5F1B/subunit beta, ATP5MC1/subunit c (homooctomer), MT-ATP6/subunit a, MT-ATP8/subunit 8, ATP5ME/subunit e, ATP5MF/subunit f, ATP5MG/subunit g, ATP5MK/subunit k, ATP5MJ/subunit j, ATP5F1C/subunit gamma, ATP5F1D/subunit delta, ATP5F1E/subunit epsilon, ATP5PF/subunit F6, ATP5PB/subunit b, ATP5PD/subunit d, ATP5PO/subunit OSCP. ATP synthase complex consists of a soluble F(1) head domain (subunits alpha(3) and beta(3)) - the catalytic core - and a membrane F(0) domain - the membrane proton channel (subunits c, a, 8, e, f, g, k and j). These two domains are linked by a central stalk (subunits gamma, delta, and epsilon) rotating inside the F1 region and a stationary peripheral stalk (subunits F6, b, d, and OSCP). Component of a complex composed at least by ATPIF1, ATP5F1A, ATP5F1B, ATP5F1C AND ATP5F1E.</text>
</comment>
<keyword evidence="4" id="KW-0375">Hydrogen ion transport</keyword>
<dbReference type="InterPro" id="IPR036771">
    <property type="entry name" value="ATPsynth_dsu/esu_N"/>
</dbReference>
<keyword evidence="18" id="KW-0175">Coiled coil</keyword>
<dbReference type="GO" id="GO:0046933">
    <property type="term" value="F:proton-transporting ATP synthase activity, rotational mechanism"/>
    <property type="evidence" value="ECO:0007669"/>
    <property type="project" value="InterPro"/>
</dbReference>
<evidence type="ECO:0000256" key="7">
    <source>
        <dbReference type="ARBA" id="ARBA00022990"/>
    </source>
</evidence>
<sequence>MLSFSRQILRFSRRPLGAGLRRCLATEAAESGPAMSLTFGSPYESFYENVSVKQVDVSTSTGSFGILADHVPTIQTLSPGVLTVYQGGSSDKYFVSSGIVTVNKDSSVQILAEEAHPLDRFDEQAVNKQLEKAQQELSSATSEEDKASANVAIECAEALLKALHK</sequence>
<dbReference type="HAMAP" id="MF_00530">
    <property type="entry name" value="ATP_synth_epsil_bac"/>
    <property type="match status" value="1"/>
</dbReference>
<dbReference type="CDD" id="cd12152">
    <property type="entry name" value="F1-ATPase_delta"/>
    <property type="match status" value="1"/>
</dbReference>
<keyword evidence="12" id="KW-0066">ATP synthesis</keyword>
<keyword evidence="7" id="KW-0007">Acetylation</keyword>
<evidence type="ECO:0000256" key="14">
    <source>
        <dbReference type="ARBA" id="ARBA00032372"/>
    </source>
</evidence>
<evidence type="ECO:0000256" key="9">
    <source>
        <dbReference type="ARBA" id="ARBA00023128"/>
    </source>
</evidence>
<keyword evidence="8" id="KW-0406">Ion transport</keyword>
<comment type="function">
    <text evidence="15">Subunit delta, of the mitochondrial membrane ATP synthase complex (F(1)F(0) ATP synthase or Complex V) that produces ATP from ADP in the presence of a proton gradient across the membrane which is generated by electron transport complexes of the respiratory chain. ATP synthase complex consist of a soluble F(1) head domain - the catalytic core - and a membrane F(1) domain - the membrane proton channel. These two domains are linked by a central stalk rotating inside the F(1) region and a stationary peripheral stalk. During catalysis, ATP synthesis in the catalytic domain of F(1) is coupled via a rotary mechanism of the central stalk subunits to proton translocation. In vivo, can only synthesize ATP although its ATP hydrolase activity can be activated artificially in vitro. With the central stalk subunit gamma, is essential for the biogenesis of F(1) catalytic part of the ATP synthase complex namely in the formation of F1 assembly intermediate.</text>
</comment>
<dbReference type="OrthoDB" id="270171at2759"/>